<reference evidence="3 4" key="1">
    <citation type="journal article" date="2024" name="G3 (Bethesda)">
        <title>Genome assembly of Hibiscus sabdariffa L. provides insights into metabolisms of medicinal natural products.</title>
        <authorList>
            <person name="Kim T."/>
        </authorList>
    </citation>
    <scope>NUCLEOTIDE SEQUENCE [LARGE SCALE GENOMIC DNA]</scope>
    <source>
        <strain evidence="3">TK-2024</strain>
        <tissue evidence="3">Old leaves</tissue>
    </source>
</reference>
<keyword evidence="1" id="KW-0175">Coiled coil</keyword>
<dbReference type="EMBL" id="JBBPBM010000002">
    <property type="protein sequence ID" value="KAK8597179.1"/>
    <property type="molecule type" value="Genomic_DNA"/>
</dbReference>
<evidence type="ECO:0000313" key="3">
    <source>
        <dbReference type="EMBL" id="KAK8597179.1"/>
    </source>
</evidence>
<evidence type="ECO:0000256" key="1">
    <source>
        <dbReference type="SAM" id="Coils"/>
    </source>
</evidence>
<feature type="compositionally biased region" description="Basic and acidic residues" evidence="2">
    <location>
        <begin position="103"/>
        <end position="112"/>
    </location>
</feature>
<evidence type="ECO:0000256" key="2">
    <source>
        <dbReference type="SAM" id="MobiDB-lite"/>
    </source>
</evidence>
<protein>
    <recommendedName>
        <fullName evidence="5">Retrotransposon gag protein</fullName>
    </recommendedName>
</protein>
<feature type="region of interest" description="Disordered" evidence="2">
    <location>
        <begin position="42"/>
        <end position="124"/>
    </location>
</feature>
<dbReference type="Proteomes" id="UP001472677">
    <property type="component" value="Unassembled WGS sequence"/>
</dbReference>
<dbReference type="PANTHER" id="PTHR33067">
    <property type="entry name" value="RNA-DIRECTED DNA POLYMERASE-RELATED"/>
    <property type="match status" value="1"/>
</dbReference>
<dbReference type="CDD" id="cd00303">
    <property type="entry name" value="retropepsin_like"/>
    <property type="match status" value="1"/>
</dbReference>
<dbReference type="InterPro" id="IPR021109">
    <property type="entry name" value="Peptidase_aspartic_dom_sf"/>
</dbReference>
<evidence type="ECO:0000313" key="4">
    <source>
        <dbReference type="Proteomes" id="UP001472677"/>
    </source>
</evidence>
<organism evidence="3 4">
    <name type="scientific">Hibiscus sabdariffa</name>
    <name type="common">roselle</name>
    <dbReference type="NCBI Taxonomy" id="183260"/>
    <lineage>
        <taxon>Eukaryota</taxon>
        <taxon>Viridiplantae</taxon>
        <taxon>Streptophyta</taxon>
        <taxon>Embryophyta</taxon>
        <taxon>Tracheophyta</taxon>
        <taxon>Spermatophyta</taxon>
        <taxon>Magnoliopsida</taxon>
        <taxon>eudicotyledons</taxon>
        <taxon>Gunneridae</taxon>
        <taxon>Pentapetalae</taxon>
        <taxon>rosids</taxon>
        <taxon>malvids</taxon>
        <taxon>Malvales</taxon>
        <taxon>Malvaceae</taxon>
        <taxon>Malvoideae</taxon>
        <taxon>Hibiscus</taxon>
    </lineage>
</organism>
<proteinExistence type="predicted"/>
<sequence length="328" mass="37038">MARTDQFIQKTDSFMDRTEMRMQNQEAALKSLENQCKAIFTRSGKVLETPPKSKQGEITVTNSKVTSDTDIPAQADTPASAGKDHIDPPESKEAETNSTTPQPRKDTTEEQRPPPPFPQRLRKQKKEYQYKKFFDILKQVHVNLPLVEALQQMPNYAKFLKDMVSRKTKIGEFKTAATTEACLAMMHNKVPTKKTDPGSFTIPCSIGNNYTCKALCEPGASINLMPKSVFQKLGIGEVKPTTVMLQLADRSPFLATSRTKIDFEKGELALHVDREQVKIKVFQVQGQQNNEEDNNAITEPREKRTQTSKPYLGAHTERDKTVMFLRDA</sequence>
<feature type="region of interest" description="Disordered" evidence="2">
    <location>
        <begin position="286"/>
        <end position="308"/>
    </location>
</feature>
<dbReference type="Gene3D" id="2.40.70.10">
    <property type="entry name" value="Acid Proteases"/>
    <property type="match status" value="1"/>
</dbReference>
<feature type="coiled-coil region" evidence="1">
    <location>
        <begin position="15"/>
        <end position="42"/>
    </location>
</feature>
<gene>
    <name evidence="3" type="ORF">V6N12_065655</name>
</gene>
<accession>A0ABR2GA46</accession>
<comment type="caution">
    <text evidence="3">The sequence shown here is derived from an EMBL/GenBank/DDBJ whole genome shotgun (WGS) entry which is preliminary data.</text>
</comment>
<feature type="compositionally biased region" description="Polar residues" evidence="2">
    <location>
        <begin position="56"/>
        <end position="69"/>
    </location>
</feature>
<evidence type="ECO:0008006" key="5">
    <source>
        <dbReference type="Google" id="ProtNLM"/>
    </source>
</evidence>
<keyword evidence="4" id="KW-1185">Reference proteome</keyword>
<feature type="compositionally biased region" description="Basic and acidic residues" evidence="2">
    <location>
        <begin position="82"/>
        <end position="95"/>
    </location>
</feature>
<name>A0ABR2GA46_9ROSI</name>